<proteinExistence type="predicted"/>
<dbReference type="Proteomes" id="UP001057452">
    <property type="component" value="Chromosome 1"/>
</dbReference>
<feature type="non-terminal residue" evidence="1">
    <location>
        <position position="1"/>
    </location>
</feature>
<gene>
    <name evidence="1" type="ORF">KUCAC02_015894</name>
</gene>
<feature type="non-terminal residue" evidence="1">
    <location>
        <position position="177"/>
    </location>
</feature>
<sequence length="177" mass="19049">SGGDLLALGEHLCSTERSPHLNQVLEEIKRAIAEKQTLREPPRSGTRRGRSDSRQSSGLSCCEEGHPVTTSYRWLLSGPCTLQSISCPAGGRSAESPLPASEIRLPASELLQRSPHRPSRSTPPQLPTRACLLASALICAAQLEGSPPWILGKRKAVCESTSIRAVCRLLSGSKQYV</sequence>
<name>A0ACB9Y160_CHAAC</name>
<evidence type="ECO:0000313" key="1">
    <source>
        <dbReference type="EMBL" id="KAI4832960.1"/>
    </source>
</evidence>
<dbReference type="EMBL" id="CM043785">
    <property type="protein sequence ID" value="KAI4832960.1"/>
    <property type="molecule type" value="Genomic_DNA"/>
</dbReference>
<reference evidence="1" key="1">
    <citation type="submission" date="2022-05" db="EMBL/GenBank/DDBJ databases">
        <title>Chromosome-level genome of Chaenocephalus aceratus.</title>
        <authorList>
            <person name="Park H."/>
        </authorList>
    </citation>
    <scope>NUCLEOTIDE SEQUENCE</scope>
    <source>
        <strain evidence="1">KU_202001</strain>
    </source>
</reference>
<evidence type="ECO:0000313" key="2">
    <source>
        <dbReference type="Proteomes" id="UP001057452"/>
    </source>
</evidence>
<comment type="caution">
    <text evidence="1">The sequence shown here is derived from an EMBL/GenBank/DDBJ whole genome shotgun (WGS) entry which is preliminary data.</text>
</comment>
<keyword evidence="2" id="KW-1185">Reference proteome</keyword>
<organism evidence="1 2">
    <name type="scientific">Chaenocephalus aceratus</name>
    <name type="common">Blackfin icefish</name>
    <name type="synonym">Chaenichthys aceratus</name>
    <dbReference type="NCBI Taxonomy" id="36190"/>
    <lineage>
        <taxon>Eukaryota</taxon>
        <taxon>Metazoa</taxon>
        <taxon>Chordata</taxon>
        <taxon>Craniata</taxon>
        <taxon>Vertebrata</taxon>
        <taxon>Euteleostomi</taxon>
        <taxon>Actinopterygii</taxon>
        <taxon>Neopterygii</taxon>
        <taxon>Teleostei</taxon>
        <taxon>Neoteleostei</taxon>
        <taxon>Acanthomorphata</taxon>
        <taxon>Eupercaria</taxon>
        <taxon>Perciformes</taxon>
        <taxon>Notothenioidei</taxon>
        <taxon>Channichthyidae</taxon>
        <taxon>Chaenocephalus</taxon>
    </lineage>
</organism>
<protein>
    <submittedName>
        <fullName evidence="1">Uncharacterized protein</fullName>
    </submittedName>
</protein>
<accession>A0ACB9Y160</accession>